<dbReference type="NCBIfam" id="TIGR01549">
    <property type="entry name" value="HAD-SF-IA-v1"/>
    <property type="match status" value="1"/>
</dbReference>
<accession>N8XZ24</accession>
<dbReference type="SFLD" id="SFLDG01129">
    <property type="entry name" value="C1.5:_HAD__Beta-PGM__Phosphata"/>
    <property type="match status" value="1"/>
</dbReference>
<dbReference type="AlphaFoldDB" id="N8XZ24"/>
<keyword evidence="1" id="KW-0378">Hydrolase</keyword>
<keyword evidence="3" id="KW-1185">Reference proteome</keyword>
<name>N8XZ24_9GAMM</name>
<dbReference type="HOGENOM" id="CLU_088929_0_0_6"/>
<evidence type="ECO:0000256" key="1">
    <source>
        <dbReference type="ARBA" id="ARBA00022801"/>
    </source>
</evidence>
<evidence type="ECO:0008006" key="4">
    <source>
        <dbReference type="Google" id="ProtNLM"/>
    </source>
</evidence>
<dbReference type="InterPro" id="IPR006439">
    <property type="entry name" value="HAD-SF_hydro_IA"/>
</dbReference>
<reference evidence="2 3" key="1">
    <citation type="submission" date="2013-02" db="EMBL/GenBank/DDBJ databases">
        <title>The Genome Sequence of Acinetobacter schindleri NIPH 900.</title>
        <authorList>
            <consortium name="The Broad Institute Genome Sequencing Platform"/>
            <consortium name="The Broad Institute Genome Sequencing Center for Infectious Disease"/>
            <person name="Cerqueira G."/>
            <person name="Feldgarden M."/>
            <person name="Courvalin P."/>
            <person name="Perichon B."/>
            <person name="Grillot-Courvalin C."/>
            <person name="Clermont D."/>
            <person name="Rocha E."/>
            <person name="Yoon E.-J."/>
            <person name="Nemec A."/>
            <person name="Walker B."/>
            <person name="Young S.K."/>
            <person name="Zeng Q."/>
            <person name="Gargeya S."/>
            <person name="Fitzgerald M."/>
            <person name="Haas B."/>
            <person name="Abouelleil A."/>
            <person name="Alvarado L."/>
            <person name="Arachchi H.M."/>
            <person name="Berlin A.M."/>
            <person name="Chapman S.B."/>
            <person name="Dewar J."/>
            <person name="Goldberg J."/>
            <person name="Griggs A."/>
            <person name="Gujja S."/>
            <person name="Hansen M."/>
            <person name="Howarth C."/>
            <person name="Imamovic A."/>
            <person name="Larimer J."/>
            <person name="McCowan C."/>
            <person name="Murphy C."/>
            <person name="Neiman D."/>
            <person name="Pearson M."/>
            <person name="Priest M."/>
            <person name="Roberts A."/>
            <person name="Saif S."/>
            <person name="Shea T."/>
            <person name="Sisk P."/>
            <person name="Sykes S."/>
            <person name="Wortman J."/>
            <person name="Nusbaum C."/>
            <person name="Birren B."/>
        </authorList>
    </citation>
    <scope>NUCLEOTIDE SEQUENCE [LARGE SCALE GENOMIC DNA]</scope>
    <source>
        <strain evidence="2 3">NIPH 900</strain>
    </source>
</reference>
<comment type="caution">
    <text evidence="2">The sequence shown here is derived from an EMBL/GenBank/DDBJ whole genome shotgun (WGS) entry which is preliminary data.</text>
</comment>
<dbReference type="Pfam" id="PF00702">
    <property type="entry name" value="Hydrolase"/>
    <property type="match status" value="1"/>
</dbReference>
<organism evidence="2 3">
    <name type="scientific">Acinetobacter schindleri NIPH 900</name>
    <dbReference type="NCBI Taxonomy" id="1217675"/>
    <lineage>
        <taxon>Bacteria</taxon>
        <taxon>Pseudomonadati</taxon>
        <taxon>Pseudomonadota</taxon>
        <taxon>Gammaproteobacteria</taxon>
        <taxon>Moraxellales</taxon>
        <taxon>Moraxellaceae</taxon>
        <taxon>Acinetobacter</taxon>
    </lineage>
</organism>
<dbReference type="PANTHER" id="PTHR43316:SF3">
    <property type="entry name" value="HALOACID DEHALOGENASE, TYPE II (AFU_ORTHOLOGUE AFUA_2G07750)-RELATED"/>
    <property type="match status" value="1"/>
</dbReference>
<dbReference type="GO" id="GO:0016787">
    <property type="term" value="F:hydrolase activity"/>
    <property type="evidence" value="ECO:0007669"/>
    <property type="project" value="UniProtKB-KW"/>
</dbReference>
<dbReference type="PANTHER" id="PTHR43316">
    <property type="entry name" value="HYDROLASE, HALOACID DELAHOGENASE-RELATED"/>
    <property type="match status" value="1"/>
</dbReference>
<evidence type="ECO:0000313" key="2">
    <source>
        <dbReference type="EMBL" id="ENV12300.1"/>
    </source>
</evidence>
<dbReference type="RefSeq" id="WP_004809189.1">
    <property type="nucleotide sequence ID" value="NZ_KB849443.1"/>
</dbReference>
<evidence type="ECO:0000313" key="3">
    <source>
        <dbReference type="Proteomes" id="UP000018438"/>
    </source>
</evidence>
<dbReference type="SFLD" id="SFLDS00003">
    <property type="entry name" value="Haloacid_Dehalogenase"/>
    <property type="match status" value="1"/>
</dbReference>
<protein>
    <recommendedName>
        <fullName evidence="4">Haloacid dehalogenase, type II</fullName>
    </recommendedName>
</protein>
<dbReference type="InterPro" id="IPR023214">
    <property type="entry name" value="HAD_sf"/>
</dbReference>
<gene>
    <name evidence="2" type="ORF">F965_02321</name>
</gene>
<dbReference type="EMBL" id="APPI01000022">
    <property type="protein sequence ID" value="ENV12300.1"/>
    <property type="molecule type" value="Genomic_DNA"/>
</dbReference>
<dbReference type="Gene3D" id="3.40.50.1000">
    <property type="entry name" value="HAD superfamily/HAD-like"/>
    <property type="match status" value="1"/>
</dbReference>
<sequence>MKIEPKIIIFDAFGTLVKIGTSRSPYRKLMKWLKTNGRKPSPNDASIIMSKAVDIAQLALHFGQVIPKHLLNEINDDLQFELNTIELFEDTIPTLQILKKHGFKIALCSNLALPYGERLKTLLPSLFDVVVFSYEVAAIKPEQQIYEVIKAHFDCVMSEMLFIGDHPVLDVEKPISLGMNARLIQRVKGEQLSDVIGDLTSRK</sequence>
<dbReference type="Proteomes" id="UP000018438">
    <property type="component" value="Unassembled WGS sequence"/>
</dbReference>
<dbReference type="InterPro" id="IPR051540">
    <property type="entry name" value="S-2-haloacid_dehalogenase"/>
</dbReference>
<dbReference type="SUPFAM" id="SSF56784">
    <property type="entry name" value="HAD-like"/>
    <property type="match status" value="1"/>
</dbReference>
<proteinExistence type="predicted"/>
<dbReference type="InterPro" id="IPR036412">
    <property type="entry name" value="HAD-like_sf"/>
</dbReference>
<dbReference type="PATRIC" id="fig|1217675.3.peg.2236"/>